<evidence type="ECO:0000259" key="3">
    <source>
        <dbReference type="Pfam" id="PF07950"/>
    </source>
</evidence>
<accession>A0A427XFK1</accession>
<organism evidence="4 5">
    <name type="scientific">Apiotrichum porosum</name>
    <dbReference type="NCBI Taxonomy" id="105984"/>
    <lineage>
        <taxon>Eukaryota</taxon>
        <taxon>Fungi</taxon>
        <taxon>Dikarya</taxon>
        <taxon>Basidiomycota</taxon>
        <taxon>Agaricomycotina</taxon>
        <taxon>Tremellomycetes</taxon>
        <taxon>Trichosporonales</taxon>
        <taxon>Trichosporonaceae</taxon>
        <taxon>Apiotrichum</taxon>
    </lineage>
</organism>
<name>A0A427XFK1_9TREE</name>
<gene>
    <name evidence="4" type="ORF">EHS24_003232</name>
</gene>
<dbReference type="Proteomes" id="UP000279236">
    <property type="component" value="Unassembled WGS sequence"/>
</dbReference>
<dbReference type="AlphaFoldDB" id="A0A427XFK1"/>
<evidence type="ECO:0000313" key="5">
    <source>
        <dbReference type="Proteomes" id="UP000279236"/>
    </source>
</evidence>
<dbReference type="InterPro" id="IPR012472">
    <property type="entry name" value="MCP1_TM"/>
</dbReference>
<dbReference type="RefSeq" id="XP_028472817.1">
    <property type="nucleotide sequence ID" value="XM_028618929.1"/>
</dbReference>
<dbReference type="PANTHER" id="PTHR38409:SF1">
    <property type="entry name" value="MITOCHONDRIAL ADAPTER PROTEIN MCP1"/>
    <property type="match status" value="1"/>
</dbReference>
<feature type="region of interest" description="Disordered" evidence="1">
    <location>
        <begin position="1"/>
        <end position="29"/>
    </location>
</feature>
<keyword evidence="2" id="KW-0472">Membrane</keyword>
<dbReference type="GO" id="GO:0016020">
    <property type="term" value="C:membrane"/>
    <property type="evidence" value="ECO:0007669"/>
    <property type="project" value="InterPro"/>
</dbReference>
<feature type="transmembrane region" description="Helical" evidence="2">
    <location>
        <begin position="123"/>
        <end position="141"/>
    </location>
</feature>
<dbReference type="Pfam" id="PF07950">
    <property type="entry name" value="MCP1_TM"/>
    <property type="match status" value="1"/>
</dbReference>
<feature type="domain" description="Mitochondrial adapter protein MCP1 transmembrane" evidence="3">
    <location>
        <begin position="133"/>
        <end position="247"/>
    </location>
</feature>
<dbReference type="InterPro" id="IPR039960">
    <property type="entry name" value="MCP1"/>
</dbReference>
<dbReference type="GO" id="GO:0055088">
    <property type="term" value="P:lipid homeostasis"/>
    <property type="evidence" value="ECO:0007669"/>
    <property type="project" value="InterPro"/>
</dbReference>
<reference evidence="4 5" key="1">
    <citation type="submission" date="2018-11" db="EMBL/GenBank/DDBJ databases">
        <title>Genome sequence of Apiotrichum porosum DSM 27194.</title>
        <authorList>
            <person name="Aliyu H."/>
            <person name="Gorte O."/>
            <person name="Ochsenreither K."/>
        </authorList>
    </citation>
    <scope>NUCLEOTIDE SEQUENCE [LARGE SCALE GENOMIC DNA]</scope>
    <source>
        <strain evidence="4 5">DSM 27194</strain>
    </source>
</reference>
<comment type="caution">
    <text evidence="4">The sequence shown here is derived from an EMBL/GenBank/DDBJ whole genome shotgun (WGS) entry which is preliminary data.</text>
</comment>
<feature type="transmembrane region" description="Helical" evidence="2">
    <location>
        <begin position="92"/>
        <end position="111"/>
    </location>
</feature>
<protein>
    <recommendedName>
        <fullName evidence="3">Mitochondrial adapter protein MCP1 transmembrane domain-containing protein</fullName>
    </recommendedName>
</protein>
<dbReference type="SUPFAM" id="SSF81343">
    <property type="entry name" value="Fumarate reductase respiratory complex transmembrane subunits"/>
    <property type="match status" value="1"/>
</dbReference>
<dbReference type="InterPro" id="IPR034804">
    <property type="entry name" value="SQR/QFR_C/D"/>
</dbReference>
<keyword evidence="5" id="KW-1185">Reference proteome</keyword>
<feature type="transmembrane region" description="Helical" evidence="2">
    <location>
        <begin position="178"/>
        <end position="200"/>
    </location>
</feature>
<dbReference type="EMBL" id="RSCE01000015">
    <property type="protein sequence ID" value="RSH77670.1"/>
    <property type="molecule type" value="Genomic_DNA"/>
</dbReference>
<feature type="transmembrane region" description="Helical" evidence="2">
    <location>
        <begin position="234"/>
        <end position="255"/>
    </location>
</feature>
<evidence type="ECO:0000256" key="2">
    <source>
        <dbReference type="SAM" id="Phobius"/>
    </source>
</evidence>
<sequence length="284" mass="29536">MGDSNSGHPPPAAPDAAHKATASSPPSASRYLPTSGSILRLLTHTQNASALSFGVFMTLHLAAPLAAAVGGLNAADGVMVLGREIYLPLEPVLVYAPLFVHLVSSATRRAVITYKTGKVNLSTHAMTGYILAPLVVPHLLLHRLIPASPSPPISGLSPSEFGFEFVGYAAASRVWMNIGYLALTGFGLYHAFVGGMKVLGWARRVLGRSKAQAPAAVKGDVSAAPRKIGKARRIGLKGIVATLVGVVGIGLLRLARDAKGMGSFTASRYEAVFAAAPWTALGLR</sequence>
<dbReference type="PANTHER" id="PTHR38409">
    <property type="entry name" value="MDM10-COMPLEMENTING PROTEIN 1"/>
    <property type="match status" value="1"/>
</dbReference>
<dbReference type="GeneID" id="39587775"/>
<keyword evidence="2" id="KW-1133">Transmembrane helix</keyword>
<feature type="transmembrane region" description="Helical" evidence="2">
    <location>
        <begin position="50"/>
        <end position="72"/>
    </location>
</feature>
<proteinExistence type="predicted"/>
<dbReference type="OrthoDB" id="10259513at2759"/>
<keyword evidence="2" id="KW-0812">Transmembrane</keyword>
<evidence type="ECO:0000313" key="4">
    <source>
        <dbReference type="EMBL" id="RSH77670.1"/>
    </source>
</evidence>
<evidence type="ECO:0000256" key="1">
    <source>
        <dbReference type="SAM" id="MobiDB-lite"/>
    </source>
</evidence>